<feature type="region of interest" description="Disordered" evidence="5">
    <location>
        <begin position="1"/>
        <end position="35"/>
    </location>
</feature>
<evidence type="ECO:0000256" key="4">
    <source>
        <dbReference type="PROSITE-ProRule" id="PRU00221"/>
    </source>
</evidence>
<dbReference type="Pfam" id="PF00400">
    <property type="entry name" value="WD40"/>
    <property type="match status" value="2"/>
</dbReference>
<evidence type="ECO:0000256" key="2">
    <source>
        <dbReference type="ARBA" id="ARBA00022574"/>
    </source>
</evidence>
<dbReference type="GO" id="GO:0030674">
    <property type="term" value="F:protein-macromolecule adaptor activity"/>
    <property type="evidence" value="ECO:0007669"/>
    <property type="project" value="TreeGrafter"/>
</dbReference>
<dbReference type="RefSeq" id="XP_056035715.1">
    <property type="nucleotide sequence ID" value="XM_056180770.1"/>
</dbReference>
<proteinExistence type="inferred from homology"/>
<feature type="domain" description="Raptor N-terminal CASPase-like" evidence="6">
    <location>
        <begin position="113"/>
        <end position="266"/>
    </location>
</feature>
<name>A0AAE9W9W9_9SCHI</name>
<dbReference type="SUPFAM" id="SSF50978">
    <property type="entry name" value="WD40 repeat-like"/>
    <property type="match status" value="1"/>
</dbReference>
<dbReference type="InterPro" id="IPR011989">
    <property type="entry name" value="ARM-like"/>
</dbReference>
<feature type="compositionally biased region" description="Polar residues" evidence="5">
    <location>
        <begin position="825"/>
        <end position="835"/>
    </location>
</feature>
<dbReference type="SUPFAM" id="SSF48371">
    <property type="entry name" value="ARM repeat"/>
    <property type="match status" value="1"/>
</dbReference>
<evidence type="ECO:0000259" key="6">
    <source>
        <dbReference type="SMART" id="SM01302"/>
    </source>
</evidence>
<dbReference type="KEGG" id="som:SOMG_01977"/>
<feature type="compositionally biased region" description="Polar residues" evidence="5">
    <location>
        <begin position="19"/>
        <end position="35"/>
    </location>
</feature>
<dbReference type="PANTHER" id="PTHR12848:SF16">
    <property type="entry name" value="REGULATORY-ASSOCIATED PROTEIN OF MTOR"/>
    <property type="match status" value="1"/>
</dbReference>
<keyword evidence="8" id="KW-1185">Reference proteome</keyword>
<dbReference type="EMBL" id="CP115611">
    <property type="protein sequence ID" value="WBW71472.1"/>
    <property type="molecule type" value="Genomic_DNA"/>
</dbReference>
<evidence type="ECO:0000256" key="3">
    <source>
        <dbReference type="ARBA" id="ARBA00022737"/>
    </source>
</evidence>
<dbReference type="GO" id="GO:0005737">
    <property type="term" value="C:cytoplasm"/>
    <property type="evidence" value="ECO:0007669"/>
    <property type="project" value="TreeGrafter"/>
</dbReference>
<feature type="repeat" description="WD" evidence="4">
    <location>
        <begin position="1176"/>
        <end position="1218"/>
    </location>
</feature>
<reference evidence="7 8" key="1">
    <citation type="journal article" date="2023" name="G3 (Bethesda)">
        <title>A high-quality reference genome for the fission yeast Schizosaccharomyces osmophilus.</title>
        <authorList>
            <person name="Jia G.S."/>
            <person name="Zhang W.C."/>
            <person name="Liang Y."/>
            <person name="Liu X.H."/>
            <person name="Rhind N."/>
            <person name="Pidoux A."/>
            <person name="Brysch-Herzberg M."/>
            <person name="Du L.L."/>
        </authorList>
    </citation>
    <scope>NUCLEOTIDE SEQUENCE [LARGE SCALE GENOMIC DNA]</scope>
    <source>
        <strain evidence="7 8">CBS 15793</strain>
    </source>
</reference>
<protein>
    <submittedName>
        <fullName evidence="7">TORC1 substrate adaptor</fullName>
    </submittedName>
</protein>
<keyword evidence="2 4" id="KW-0853">WD repeat</keyword>
<keyword evidence="3" id="KW-0677">Repeat</keyword>
<dbReference type="SMART" id="SM00320">
    <property type="entry name" value="WD40"/>
    <property type="match status" value="7"/>
</dbReference>
<feature type="region of interest" description="Disordered" evidence="5">
    <location>
        <begin position="825"/>
        <end position="852"/>
    </location>
</feature>
<dbReference type="InterPro" id="IPR015943">
    <property type="entry name" value="WD40/YVTN_repeat-like_dom_sf"/>
</dbReference>
<dbReference type="GO" id="GO:0031929">
    <property type="term" value="P:TOR signaling"/>
    <property type="evidence" value="ECO:0007669"/>
    <property type="project" value="InterPro"/>
</dbReference>
<comment type="similarity">
    <text evidence="1">Belongs to the WD repeat RAPTOR family.</text>
</comment>
<dbReference type="Gene3D" id="1.25.10.10">
    <property type="entry name" value="Leucine-rich Repeat Variant"/>
    <property type="match status" value="1"/>
</dbReference>
<organism evidence="7 8">
    <name type="scientific">Schizosaccharomyces osmophilus</name>
    <dbReference type="NCBI Taxonomy" id="2545709"/>
    <lineage>
        <taxon>Eukaryota</taxon>
        <taxon>Fungi</taxon>
        <taxon>Dikarya</taxon>
        <taxon>Ascomycota</taxon>
        <taxon>Taphrinomycotina</taxon>
        <taxon>Schizosaccharomycetes</taxon>
        <taxon>Schizosaccharomycetales</taxon>
        <taxon>Schizosaccharomycetaceae</taxon>
        <taxon>Schizosaccharomyces</taxon>
    </lineage>
</organism>
<dbReference type="InterPro" id="IPR001680">
    <property type="entry name" value="WD40_rpt"/>
</dbReference>
<evidence type="ECO:0000256" key="1">
    <source>
        <dbReference type="ARBA" id="ARBA00009257"/>
    </source>
</evidence>
<dbReference type="InterPro" id="IPR016024">
    <property type="entry name" value="ARM-type_fold"/>
</dbReference>
<dbReference type="InterPro" id="IPR029347">
    <property type="entry name" value="Raptor_N"/>
</dbReference>
<dbReference type="InterPro" id="IPR004083">
    <property type="entry name" value="Raptor"/>
</dbReference>
<dbReference type="InterPro" id="IPR019775">
    <property type="entry name" value="WD40_repeat_CS"/>
</dbReference>
<dbReference type="GO" id="GO:0009267">
    <property type="term" value="P:cellular response to starvation"/>
    <property type="evidence" value="ECO:0007669"/>
    <property type="project" value="TreeGrafter"/>
</dbReference>
<evidence type="ECO:0000313" key="8">
    <source>
        <dbReference type="Proteomes" id="UP001212411"/>
    </source>
</evidence>
<dbReference type="Gene3D" id="2.130.10.10">
    <property type="entry name" value="YVTN repeat-like/Quinoprotein amine dehydrogenase"/>
    <property type="match status" value="2"/>
</dbReference>
<accession>A0AAE9W9W9</accession>
<dbReference type="Pfam" id="PF14538">
    <property type="entry name" value="Raptor_N"/>
    <property type="match status" value="1"/>
</dbReference>
<evidence type="ECO:0000256" key="5">
    <source>
        <dbReference type="SAM" id="MobiDB-lite"/>
    </source>
</evidence>
<dbReference type="PROSITE" id="PS50082">
    <property type="entry name" value="WD_REPEATS_2"/>
    <property type="match status" value="2"/>
</dbReference>
<dbReference type="GeneID" id="80875459"/>
<dbReference type="PANTHER" id="PTHR12848">
    <property type="entry name" value="REGULATORY-ASSOCIATED PROTEIN OF MTOR"/>
    <property type="match status" value="1"/>
</dbReference>
<dbReference type="GO" id="GO:0031931">
    <property type="term" value="C:TORC1 complex"/>
    <property type="evidence" value="ECO:0007669"/>
    <property type="project" value="InterPro"/>
</dbReference>
<dbReference type="Proteomes" id="UP001212411">
    <property type="component" value="Chromosome 1"/>
</dbReference>
<feature type="repeat" description="WD" evidence="4">
    <location>
        <begin position="1219"/>
        <end position="1251"/>
    </location>
</feature>
<dbReference type="SMART" id="SM01302">
    <property type="entry name" value="Raptor_N"/>
    <property type="match status" value="1"/>
</dbReference>
<dbReference type="PROSITE" id="PS50294">
    <property type="entry name" value="WD_REPEATS_REGION"/>
    <property type="match status" value="1"/>
</dbReference>
<dbReference type="GO" id="GO:0010506">
    <property type="term" value="P:regulation of autophagy"/>
    <property type="evidence" value="ECO:0007669"/>
    <property type="project" value="TreeGrafter"/>
</dbReference>
<dbReference type="PRINTS" id="PR01547">
    <property type="entry name" value="YEAST176DUF"/>
</dbReference>
<evidence type="ECO:0000313" key="7">
    <source>
        <dbReference type="EMBL" id="WBW71472.1"/>
    </source>
</evidence>
<dbReference type="PROSITE" id="PS00678">
    <property type="entry name" value="WD_REPEATS_1"/>
    <property type="match status" value="1"/>
</dbReference>
<dbReference type="GO" id="GO:0071230">
    <property type="term" value="P:cellular response to amino acid stimulus"/>
    <property type="evidence" value="ECO:0007669"/>
    <property type="project" value="TreeGrafter"/>
</dbReference>
<sequence length="1316" mass="148686">MNDRNSEHSTSSRTHRSILSFNTNETGSDGYTETSNCMTETGGDTTSSANDGFGVAFPQPRHGFEEEYNNAEYINMLEQVFYMYYTDKRHRGVISKRSAEATETIHDWRMRERLKTISAALLVCLNIGVDPPDIIKPNPCAKYECWIDPFSLPASKALEAIGKNLQQQYETLSMRTRYRHYLDPAIEEVKKLCIAQRRNAKEERILFHYNGHGVPMPTSSGEIWVFNKNYTQYIPVSLYDLQTWLGAPCIYVYDCSAAGNIIANFNRFAEQRDREAFRLAKQNPNILAMPSHATSIQLAACGPKETLPMNPDLPADLFTSCLTSPIEISVRWYVLQNPFPSNLNLNMLLKIPGRLQDRRTPLGELNWIFTAITDTIAWNVFPKHLFRRLFRQDLMVAALFRNFLLAERIMLVHSCHPQSSPPLPPTHDHPMWNSWDLAIDNCLSQLPDMLEAESKGVSYEYKHSMFFSEQLTAFEVWLSQGLITRKPPDQLPLVLQVLLSQVHRLRALILLSKFLDLGIWAVDLALSIGIFPYVLKLLQSPAIELKPVLVFIWARILAVDDSCQADLLKDNGYGYFVQILNPNSSIFPSSNISEHRAMCAFILSIFCRGFPQGQLACLGPQVLSHCLSHLNSPDSLLRQWACLCIAQLWDNYSEAKWSAIRDNAHTMLGEIVFDPVPEVRASALVALTTFLGFPDKTEEVIAIETYIAFSALVAMSDASPMVRRELMIFLSHFVVCYKKRFIVVAYEDSISLNPRKKQHTPISESTIFETVWQAILSLSADPSVEVSMAAEAVVNYVYQTILNSSLKDEFSAFVSKSLPVPRNPITAQDTVTENTALDGDSRSYSASRSPAERTKLNRSFSLTKSLKGLALSFSGNDKASDILSLNGDSKASDYGASRLTDAKIPVPPSFNSIEYQSELDMPITSHFFDWSRKYYTEPQMRPNEDDEPGSVCYNQRLWRRNRNEKLIYQTRPLAELSGNNHWNQQVSSINNVFTPKKLVFHQFEDQLVSLSNNNLIQVWDWSRSKCLNAFKTASNLRSDVMDMQLLNEDDIALLMTGTSEGIVRLYRNYDTEDVELVTSWNALGDLMFGDRDAGLLLNWQQNCGHLLVAGDVRVIRIWDASKELCHSSLPARSSNGITSLTSDLVGCNVIVAGFSDGALRVYDKRLPARESMTDVWKEHGSRIVNLEMQSSGMRELISASTDGEVKLWDIRSNHSLLTIPAHTNDLMSLSAHSHAPVFATGSSNQYVKVWSTDGKNINTFRESSRFLTHSKLGGLSCLKFHPHHLMLACGDSTDNRINFYSCNKNELITNAVNEYY</sequence>
<dbReference type="InterPro" id="IPR036322">
    <property type="entry name" value="WD40_repeat_dom_sf"/>
</dbReference>
<dbReference type="GO" id="GO:0030307">
    <property type="term" value="P:positive regulation of cell growth"/>
    <property type="evidence" value="ECO:0007669"/>
    <property type="project" value="TreeGrafter"/>
</dbReference>
<gene>
    <name evidence="7" type="primary">mip1</name>
    <name evidence="7" type="ORF">SOMG_01977</name>
</gene>